<dbReference type="SMART" id="SM00595">
    <property type="entry name" value="MADF"/>
    <property type="match status" value="1"/>
</dbReference>
<feature type="domain" description="BESS" evidence="4">
    <location>
        <begin position="261"/>
        <end position="300"/>
    </location>
</feature>
<sequence length="313" mass="36681">MLHASGNNRKVARRMRRNMRDEMKMDANRLIAEVYKRPALWNQRHISYHNREMTNRVWMEIAGIFKLPKPVLKAKWKGLRDTFRAELKKEQVYCKSKYRRNRPLWIHFESLQFLKEQMLPRPPIWELNTRSMNRSEDDCDGSQEHHMNGINGDDNLQGDHDDSLTDHLLRSSIARSNENVTRQGTEVKVEPEERFDDLEYHIVSPINRLSDSETMLQTLSPEQVLLTTSSSGRDCLPGINGTGDSDSSVGMAMDPHDGHRLDDNYYFLLSLLPHMKQLSAERRMFLRMKIQELVYEEVYQKNSMSSKENPTTS</sequence>
<dbReference type="PANTHER" id="PTHR12243:SF69">
    <property type="entry name" value="SI:CH73-59F11.3"/>
    <property type="match status" value="1"/>
</dbReference>
<dbReference type="Pfam" id="PF10545">
    <property type="entry name" value="MADF_DNA_bdg"/>
    <property type="match status" value="1"/>
</dbReference>
<dbReference type="GO" id="GO:0003677">
    <property type="term" value="F:DNA binding"/>
    <property type="evidence" value="ECO:0007669"/>
    <property type="project" value="InterPro"/>
</dbReference>
<reference evidence="6 7" key="1">
    <citation type="submission" date="2025-04" db="UniProtKB">
        <authorList>
            <consortium name="RefSeq"/>
        </authorList>
    </citation>
    <scope>IDENTIFICATION</scope>
</reference>
<comment type="subcellular location">
    <subcellularLocation>
        <location evidence="1">Nucleus</location>
    </subcellularLocation>
</comment>
<dbReference type="InterPro" id="IPR006578">
    <property type="entry name" value="MADF-dom"/>
</dbReference>
<dbReference type="GO" id="GO:0006357">
    <property type="term" value="P:regulation of transcription by RNA polymerase II"/>
    <property type="evidence" value="ECO:0007669"/>
    <property type="project" value="TreeGrafter"/>
</dbReference>
<dbReference type="PROSITE" id="PS51029">
    <property type="entry name" value="MADF"/>
    <property type="match status" value="1"/>
</dbReference>
<dbReference type="PROSITE" id="PS51031">
    <property type="entry name" value="BESS"/>
    <property type="match status" value="1"/>
</dbReference>
<feature type="domain" description="MADF" evidence="3">
    <location>
        <begin position="29"/>
        <end position="119"/>
    </location>
</feature>
<evidence type="ECO:0000256" key="2">
    <source>
        <dbReference type="SAM" id="MobiDB-lite"/>
    </source>
</evidence>
<accession>A0AAJ6YB33</accession>
<protein>
    <submittedName>
        <fullName evidence="6 7">Uncharacterized protein LOC105359129</fullName>
    </submittedName>
</protein>
<dbReference type="InterPro" id="IPR004210">
    <property type="entry name" value="BESS_motif"/>
</dbReference>
<keyword evidence="5" id="KW-1185">Reference proteome</keyword>
<dbReference type="AlphaFoldDB" id="A0AAJ6YB33"/>
<evidence type="ECO:0000259" key="3">
    <source>
        <dbReference type="PROSITE" id="PS51029"/>
    </source>
</evidence>
<evidence type="ECO:0000256" key="1">
    <source>
        <dbReference type="PROSITE-ProRule" id="PRU00371"/>
    </source>
</evidence>
<dbReference type="PANTHER" id="PTHR12243">
    <property type="entry name" value="MADF DOMAIN TRANSCRIPTION FACTOR"/>
    <property type="match status" value="1"/>
</dbReference>
<dbReference type="InterPro" id="IPR039353">
    <property type="entry name" value="TF_Adf1"/>
</dbReference>
<dbReference type="GO" id="GO:0005667">
    <property type="term" value="C:transcription regulator complex"/>
    <property type="evidence" value="ECO:0007669"/>
    <property type="project" value="TreeGrafter"/>
</dbReference>
<name>A0AAJ6YB33_9HYME</name>
<dbReference type="Pfam" id="PF02944">
    <property type="entry name" value="BESS"/>
    <property type="match status" value="1"/>
</dbReference>
<feature type="region of interest" description="Disordered" evidence="2">
    <location>
        <begin position="135"/>
        <end position="163"/>
    </location>
</feature>
<organism evidence="5 7">
    <name type="scientific">Ceratosolen solmsi marchali</name>
    <dbReference type="NCBI Taxonomy" id="326594"/>
    <lineage>
        <taxon>Eukaryota</taxon>
        <taxon>Metazoa</taxon>
        <taxon>Ecdysozoa</taxon>
        <taxon>Arthropoda</taxon>
        <taxon>Hexapoda</taxon>
        <taxon>Insecta</taxon>
        <taxon>Pterygota</taxon>
        <taxon>Neoptera</taxon>
        <taxon>Endopterygota</taxon>
        <taxon>Hymenoptera</taxon>
        <taxon>Apocrita</taxon>
        <taxon>Proctotrupomorpha</taxon>
        <taxon>Chalcidoidea</taxon>
        <taxon>Agaonidae</taxon>
        <taxon>Agaoninae</taxon>
        <taxon>Ceratosolen</taxon>
    </lineage>
</organism>
<evidence type="ECO:0000313" key="6">
    <source>
        <dbReference type="RefSeq" id="XP_011493929.1"/>
    </source>
</evidence>
<dbReference type="KEGG" id="csol:105359129"/>
<feature type="region of interest" description="Disordered" evidence="2">
    <location>
        <begin position="228"/>
        <end position="249"/>
    </location>
</feature>
<dbReference type="RefSeq" id="XP_011493929.1">
    <property type="nucleotide sequence ID" value="XM_011495627.1"/>
</dbReference>
<dbReference type="Proteomes" id="UP000695007">
    <property type="component" value="Unplaced"/>
</dbReference>
<gene>
    <name evidence="6 7" type="primary">LOC105359129</name>
</gene>
<evidence type="ECO:0000313" key="7">
    <source>
        <dbReference type="RefSeq" id="XP_011493930.1"/>
    </source>
</evidence>
<dbReference type="GO" id="GO:0005634">
    <property type="term" value="C:nucleus"/>
    <property type="evidence" value="ECO:0007669"/>
    <property type="project" value="UniProtKB-SubCell"/>
</dbReference>
<proteinExistence type="predicted"/>
<dbReference type="GeneID" id="105359129"/>
<dbReference type="RefSeq" id="XP_011493930.1">
    <property type="nucleotide sequence ID" value="XM_011495628.1"/>
</dbReference>
<evidence type="ECO:0000259" key="4">
    <source>
        <dbReference type="PROSITE" id="PS51031"/>
    </source>
</evidence>
<evidence type="ECO:0000313" key="5">
    <source>
        <dbReference type="Proteomes" id="UP000695007"/>
    </source>
</evidence>
<keyword evidence="1" id="KW-0539">Nucleus</keyword>